<gene>
    <name evidence="9" type="ORF">LIER_22295</name>
</gene>
<comment type="similarity">
    <text evidence="2">Belongs to the MYB-CC family.</text>
</comment>
<feature type="region of interest" description="Disordered" evidence="7">
    <location>
        <begin position="396"/>
        <end position="485"/>
    </location>
</feature>
<feature type="compositionally biased region" description="Low complexity" evidence="7">
    <location>
        <begin position="249"/>
        <end position="262"/>
    </location>
</feature>
<keyword evidence="4" id="KW-0175">Coiled coil</keyword>
<feature type="compositionally biased region" description="Polar residues" evidence="7">
    <location>
        <begin position="24"/>
        <end position="49"/>
    </location>
</feature>
<feature type="compositionally biased region" description="Polar residues" evidence="7">
    <location>
        <begin position="224"/>
        <end position="246"/>
    </location>
</feature>
<evidence type="ECO:0000256" key="7">
    <source>
        <dbReference type="SAM" id="MobiDB-lite"/>
    </source>
</evidence>
<keyword evidence="9" id="KW-0238">DNA-binding</keyword>
<dbReference type="GO" id="GO:0005634">
    <property type="term" value="C:nucleus"/>
    <property type="evidence" value="ECO:0007669"/>
    <property type="project" value="UniProtKB-SubCell"/>
</dbReference>
<feature type="domain" description="HTH myb-type" evidence="8">
    <location>
        <begin position="260"/>
        <end position="320"/>
    </location>
</feature>
<evidence type="ECO:0000256" key="5">
    <source>
        <dbReference type="ARBA" id="ARBA00023163"/>
    </source>
</evidence>
<dbReference type="AlphaFoldDB" id="A0AAV3QTJ1"/>
<proteinExistence type="inferred from homology"/>
<feature type="region of interest" description="Disordered" evidence="7">
    <location>
        <begin position="24"/>
        <end position="56"/>
    </location>
</feature>
<evidence type="ECO:0000256" key="6">
    <source>
        <dbReference type="ARBA" id="ARBA00023242"/>
    </source>
</evidence>
<dbReference type="Pfam" id="PF14379">
    <property type="entry name" value="Myb_CC_LHEQLE"/>
    <property type="match status" value="1"/>
</dbReference>
<feature type="compositionally biased region" description="Low complexity" evidence="7">
    <location>
        <begin position="396"/>
        <end position="405"/>
    </location>
</feature>
<dbReference type="Proteomes" id="UP001454036">
    <property type="component" value="Unassembled WGS sequence"/>
</dbReference>
<evidence type="ECO:0000256" key="3">
    <source>
        <dbReference type="ARBA" id="ARBA00023015"/>
    </source>
</evidence>
<dbReference type="InterPro" id="IPR046955">
    <property type="entry name" value="PHR1-like"/>
</dbReference>
<dbReference type="EMBL" id="BAABME010006052">
    <property type="protein sequence ID" value="GAA0167339.1"/>
    <property type="molecule type" value="Genomic_DNA"/>
</dbReference>
<dbReference type="FunFam" id="1.10.10.60:FF:000002">
    <property type="entry name" value="Myb family transcription factor"/>
    <property type="match status" value="1"/>
</dbReference>
<keyword evidence="10" id="KW-1185">Reference proteome</keyword>
<name>A0AAV3QTJ1_LITER</name>
<protein>
    <submittedName>
        <fullName evidence="9">DNA-binding transcription factor</fullName>
    </submittedName>
</protein>
<feature type="region of interest" description="Disordered" evidence="7">
    <location>
        <begin position="164"/>
        <end position="185"/>
    </location>
</feature>
<dbReference type="InterPro" id="IPR017930">
    <property type="entry name" value="Myb_dom"/>
</dbReference>
<dbReference type="GO" id="GO:0003677">
    <property type="term" value="F:DNA binding"/>
    <property type="evidence" value="ECO:0007669"/>
    <property type="project" value="UniProtKB-KW"/>
</dbReference>
<keyword evidence="3" id="KW-0805">Transcription regulation</keyword>
<dbReference type="InterPro" id="IPR001005">
    <property type="entry name" value="SANT/Myb"/>
</dbReference>
<evidence type="ECO:0000256" key="4">
    <source>
        <dbReference type="ARBA" id="ARBA00023054"/>
    </source>
</evidence>
<dbReference type="InterPro" id="IPR025756">
    <property type="entry name" value="Myb_CC_LHEQLE"/>
</dbReference>
<keyword evidence="5" id="KW-0804">Transcription</keyword>
<dbReference type="PANTHER" id="PTHR31499:SF80">
    <property type="entry name" value="HTH MYB-TYPE DOMAIN-CONTAINING PROTEIN"/>
    <property type="match status" value="1"/>
</dbReference>
<evidence type="ECO:0000256" key="2">
    <source>
        <dbReference type="ARBA" id="ARBA00006783"/>
    </source>
</evidence>
<feature type="region of interest" description="Disordered" evidence="7">
    <location>
        <begin position="224"/>
        <end position="263"/>
    </location>
</feature>
<evidence type="ECO:0000313" key="9">
    <source>
        <dbReference type="EMBL" id="GAA0167339.1"/>
    </source>
</evidence>
<dbReference type="PANTHER" id="PTHR31499">
    <property type="entry name" value="MYB FAMILY TRANSCRIPTION FACTOR PHL11"/>
    <property type="match status" value="1"/>
</dbReference>
<comment type="caution">
    <text evidence="9">The sequence shown here is derived from an EMBL/GenBank/DDBJ whole genome shotgun (WGS) entry which is preliminary data.</text>
</comment>
<dbReference type="InterPro" id="IPR009057">
    <property type="entry name" value="Homeodomain-like_sf"/>
</dbReference>
<feature type="compositionally biased region" description="Basic and acidic residues" evidence="7">
    <location>
        <begin position="451"/>
        <end position="473"/>
    </location>
</feature>
<accession>A0AAV3QTJ1</accession>
<dbReference type="InterPro" id="IPR006447">
    <property type="entry name" value="Myb_dom_plants"/>
</dbReference>
<dbReference type="Pfam" id="PF00249">
    <property type="entry name" value="Myb_DNA-binding"/>
    <property type="match status" value="1"/>
</dbReference>
<dbReference type="NCBIfam" id="TIGR01557">
    <property type="entry name" value="myb_SHAQKYF"/>
    <property type="match status" value="1"/>
</dbReference>
<organism evidence="9 10">
    <name type="scientific">Lithospermum erythrorhizon</name>
    <name type="common">Purple gromwell</name>
    <name type="synonym">Lithospermum officinale var. erythrorhizon</name>
    <dbReference type="NCBI Taxonomy" id="34254"/>
    <lineage>
        <taxon>Eukaryota</taxon>
        <taxon>Viridiplantae</taxon>
        <taxon>Streptophyta</taxon>
        <taxon>Embryophyta</taxon>
        <taxon>Tracheophyta</taxon>
        <taxon>Spermatophyta</taxon>
        <taxon>Magnoliopsida</taxon>
        <taxon>eudicotyledons</taxon>
        <taxon>Gunneridae</taxon>
        <taxon>Pentapetalae</taxon>
        <taxon>asterids</taxon>
        <taxon>lamiids</taxon>
        <taxon>Boraginales</taxon>
        <taxon>Boraginaceae</taxon>
        <taxon>Boraginoideae</taxon>
        <taxon>Lithospermeae</taxon>
        <taxon>Lithospermum</taxon>
    </lineage>
</organism>
<dbReference type="PROSITE" id="PS51294">
    <property type="entry name" value="HTH_MYB"/>
    <property type="match status" value="1"/>
</dbReference>
<reference evidence="9 10" key="1">
    <citation type="submission" date="2024-01" db="EMBL/GenBank/DDBJ databases">
        <title>The complete chloroplast genome sequence of Lithospermum erythrorhizon: insights into the phylogenetic relationship among Boraginaceae species and the maternal lineages of purple gromwells.</title>
        <authorList>
            <person name="Okada T."/>
            <person name="Watanabe K."/>
        </authorList>
    </citation>
    <scope>NUCLEOTIDE SEQUENCE [LARGE SCALE GENOMIC DNA]</scope>
</reference>
<evidence type="ECO:0000259" key="8">
    <source>
        <dbReference type="PROSITE" id="PS51294"/>
    </source>
</evidence>
<evidence type="ECO:0000256" key="1">
    <source>
        <dbReference type="ARBA" id="ARBA00004123"/>
    </source>
</evidence>
<keyword evidence="6" id="KW-0539">Nucleus</keyword>
<sequence>MEGRPALSIQRSTARQFNNFEGTGALSSSLNVVPTTPEQKGSKLPNSPQDTKERELIQRRPGACFPSSSNSGVVGPLFASSSGFSSDLQFSSIPLQEKPLRQVPFISQSVNCGSSTALPHPRDSTILRSITPSHYTKLNNNSSWCADSLSGLMDYPINESLQSNPLECNNAGDDSGPSGDLSKPTDFEWADHLITDDDPLSSTWSELFSDSYVADPEPKCQVSNRPINNCTQQPQIKPQLPASSRETCAAATPASSGSGAPTKQRMRWTPELHEAFVDAVNKLGGSERATPKGVLKLMKVESLTIYHVKSHLQKYRTARYKPEPSEEPSEKKLTSIDDLSSLDLKTGIEITEALRLQMEVQKQLHEQLEIQRNLQLRIEEQGRYLQMMFEKQCKSGSDLLKGSSSTAEKSLELPTDAKPNVPAKGDLEVPKTSDPQENCGTANAEKPQNVGEKRKEPESDAQEDLKVNVDGKADSSPTKHAKVDE</sequence>
<comment type="subcellular location">
    <subcellularLocation>
        <location evidence="1">Nucleus</location>
    </subcellularLocation>
</comment>
<evidence type="ECO:0000313" key="10">
    <source>
        <dbReference type="Proteomes" id="UP001454036"/>
    </source>
</evidence>
<dbReference type="GO" id="GO:0003700">
    <property type="term" value="F:DNA-binding transcription factor activity"/>
    <property type="evidence" value="ECO:0007669"/>
    <property type="project" value="InterPro"/>
</dbReference>
<dbReference type="SUPFAM" id="SSF46689">
    <property type="entry name" value="Homeodomain-like"/>
    <property type="match status" value="1"/>
</dbReference>
<dbReference type="Gene3D" id="1.10.10.60">
    <property type="entry name" value="Homeodomain-like"/>
    <property type="match status" value="1"/>
</dbReference>